<organism evidence="3 4">
    <name type="scientific">Taishania pollutisoli</name>
    <dbReference type="NCBI Taxonomy" id="2766479"/>
    <lineage>
        <taxon>Bacteria</taxon>
        <taxon>Pseudomonadati</taxon>
        <taxon>Bacteroidota</taxon>
        <taxon>Flavobacteriia</taxon>
        <taxon>Flavobacteriales</taxon>
        <taxon>Crocinitomicaceae</taxon>
        <taxon>Taishania</taxon>
    </lineage>
</organism>
<protein>
    <submittedName>
        <fullName evidence="3">DPP IV N-terminal domain-containing protein</fullName>
    </submittedName>
</protein>
<dbReference type="GO" id="GO:0006508">
    <property type="term" value="P:proteolysis"/>
    <property type="evidence" value="ECO:0007669"/>
    <property type="project" value="InterPro"/>
</dbReference>
<proteinExistence type="predicted"/>
<dbReference type="InterPro" id="IPR002469">
    <property type="entry name" value="Peptidase_S9B_N"/>
</dbReference>
<evidence type="ECO:0000313" key="4">
    <source>
        <dbReference type="Proteomes" id="UP000652681"/>
    </source>
</evidence>
<keyword evidence="4" id="KW-1185">Reference proteome</keyword>
<sequence>MNKITFFLFLLIGSVSFGQKDLTLPEAVTEQYRKFYPEQPVFFQWIPEKTEYTYLKGYVTLAKSSVGAKSDEDWMSIADVNKLAGVKFGWFSGFEWLNANEFMINNEQDFVKVNPTTKTVSVVNTIAENGENALVSTASNYVAYTIENNVHISLGKDNAVQVTNFKDKNIVSGQAIARSEFGISGGLFWSPNGKILAFYQKDETEVHDYPLLDITETPGALKSIKYPMAGQKSEKPKVGIYNTGTKNLVYISPKGASDDYLTNVTFTPDNNYVVIAEVNRDQNHMWLNVYDANTGAFVRTLLEETSDKWVEPEHPAFFPVTTSNNFVWISEKDGFNNLYYYDFNGKLISQLTANKFVVKDILTAKGGKIYFSATGENPLNTLVYTVDLKGKQTLLTKTEGTHDVAVSSNGALFYDGYSNHSTPFEANIYTLTGKLAKHISTAANPLADYKIGTTEIGSITAKDGTKLYTRLIKPSNFDAAKKYPVLVYVYGGPHAQMITNSWYDGASLWMNWLAEQGYLVFTVDNRGSAERGFAFESQIHRQLGTVEMEDQLSGVDYLKSLGYVDGNRIAVHGWSFGGFMTTSLLLRHPDVFTCGVAGGPVTDWKYYEIMYGERYMDRPEQNEKGYEQASLLTHAKNLKDELLLIHGTVDDVVVMQHNLALVKKFVDLGIQMEFFPYPMHPHNVMGKDRVHLMEKVLKFVIEHNK</sequence>
<feature type="domain" description="Peptidase S9 prolyl oligopeptidase catalytic" evidence="1">
    <location>
        <begin position="510"/>
        <end position="703"/>
    </location>
</feature>
<dbReference type="Gene3D" id="2.140.10.30">
    <property type="entry name" value="Dipeptidylpeptidase IV, N-terminal domain"/>
    <property type="match status" value="1"/>
</dbReference>
<dbReference type="GO" id="GO:0008239">
    <property type="term" value="F:dipeptidyl-peptidase activity"/>
    <property type="evidence" value="ECO:0007669"/>
    <property type="project" value="TreeGrafter"/>
</dbReference>
<evidence type="ECO:0000259" key="2">
    <source>
        <dbReference type="Pfam" id="PF00930"/>
    </source>
</evidence>
<comment type="caution">
    <text evidence="3">The sequence shown here is derived from an EMBL/GenBank/DDBJ whole genome shotgun (WGS) entry which is preliminary data.</text>
</comment>
<feature type="domain" description="Dipeptidylpeptidase IV N-terminal" evidence="2">
    <location>
        <begin position="125"/>
        <end position="423"/>
    </location>
</feature>
<dbReference type="EMBL" id="JACVEL010000004">
    <property type="protein sequence ID" value="MBC9812335.1"/>
    <property type="molecule type" value="Genomic_DNA"/>
</dbReference>
<dbReference type="Pfam" id="PF00326">
    <property type="entry name" value="Peptidase_S9"/>
    <property type="match status" value="1"/>
</dbReference>
<dbReference type="InterPro" id="IPR029058">
    <property type="entry name" value="AB_hydrolase_fold"/>
</dbReference>
<evidence type="ECO:0000313" key="3">
    <source>
        <dbReference type="EMBL" id="MBC9812335.1"/>
    </source>
</evidence>
<dbReference type="GO" id="GO:0008236">
    <property type="term" value="F:serine-type peptidase activity"/>
    <property type="evidence" value="ECO:0007669"/>
    <property type="project" value="InterPro"/>
</dbReference>
<dbReference type="Proteomes" id="UP000652681">
    <property type="component" value="Unassembled WGS sequence"/>
</dbReference>
<dbReference type="SUPFAM" id="SSF53474">
    <property type="entry name" value="alpha/beta-Hydrolases"/>
    <property type="match status" value="1"/>
</dbReference>
<accession>A0A8J6PEB6</accession>
<dbReference type="RefSeq" id="WP_216713939.1">
    <property type="nucleotide sequence ID" value="NZ_JACVEL010000004.1"/>
</dbReference>
<name>A0A8J6PEB6_9FLAO</name>
<dbReference type="Pfam" id="PF00930">
    <property type="entry name" value="DPPIV_N"/>
    <property type="match status" value="1"/>
</dbReference>
<gene>
    <name evidence="3" type="ORF">H9Y05_07585</name>
</gene>
<dbReference type="InterPro" id="IPR050278">
    <property type="entry name" value="Serine_Prot_S9B/DPPIV"/>
</dbReference>
<reference evidence="3" key="1">
    <citation type="submission" date="2020-09" db="EMBL/GenBank/DDBJ databases">
        <title>Taishania pollutisoli gen. nov., sp. nov., Isolated from Tetrabromobisphenol A-Contaminated Soil.</title>
        <authorList>
            <person name="Chen Q."/>
        </authorList>
    </citation>
    <scope>NUCLEOTIDE SEQUENCE</scope>
    <source>
        <strain evidence="3">CZZ-1</strain>
    </source>
</reference>
<dbReference type="Gene3D" id="3.40.50.1820">
    <property type="entry name" value="alpha/beta hydrolase"/>
    <property type="match status" value="1"/>
</dbReference>
<evidence type="ECO:0000259" key="1">
    <source>
        <dbReference type="Pfam" id="PF00326"/>
    </source>
</evidence>
<dbReference type="InterPro" id="IPR001375">
    <property type="entry name" value="Peptidase_S9_cat"/>
</dbReference>
<dbReference type="SUPFAM" id="SSF82171">
    <property type="entry name" value="DPP6 N-terminal domain-like"/>
    <property type="match status" value="1"/>
</dbReference>
<dbReference type="PANTHER" id="PTHR11731:SF193">
    <property type="entry name" value="DIPEPTIDYL PEPTIDASE 9"/>
    <property type="match status" value="1"/>
</dbReference>
<dbReference type="AlphaFoldDB" id="A0A8J6PEB6"/>
<dbReference type="PANTHER" id="PTHR11731">
    <property type="entry name" value="PROTEASE FAMILY S9B,C DIPEPTIDYL-PEPTIDASE IV-RELATED"/>
    <property type="match status" value="1"/>
</dbReference>